<dbReference type="InterPro" id="IPR018790">
    <property type="entry name" value="DUF2358"/>
</dbReference>
<evidence type="ECO:0000313" key="1">
    <source>
        <dbReference type="EMBL" id="KAF7496502.1"/>
    </source>
</evidence>
<organism evidence="1">
    <name type="scientific">Sarcoptes scabiei</name>
    <name type="common">Itch mite</name>
    <name type="synonym">Acarus scabiei</name>
    <dbReference type="NCBI Taxonomy" id="52283"/>
    <lineage>
        <taxon>Eukaryota</taxon>
        <taxon>Metazoa</taxon>
        <taxon>Ecdysozoa</taxon>
        <taxon>Arthropoda</taxon>
        <taxon>Chelicerata</taxon>
        <taxon>Arachnida</taxon>
        <taxon>Acari</taxon>
        <taxon>Acariformes</taxon>
        <taxon>Sarcoptiformes</taxon>
        <taxon>Astigmata</taxon>
        <taxon>Psoroptidia</taxon>
        <taxon>Sarcoptoidea</taxon>
        <taxon>Sarcoptidae</taxon>
        <taxon>Sarcoptinae</taxon>
        <taxon>Sarcoptes</taxon>
    </lineage>
</organism>
<reference evidence="3" key="1">
    <citation type="journal article" date="2020" name="PLoS Negl. Trop. Dis.">
        <title>High-quality nuclear genome for Sarcoptes scabiei-A critical resource for a neglected parasite.</title>
        <authorList>
            <person name="Korhonen P.K."/>
            <person name="Gasser R.B."/>
            <person name="Ma G."/>
            <person name="Wang T."/>
            <person name="Stroehlein A.J."/>
            <person name="Young N.D."/>
            <person name="Ang C.S."/>
            <person name="Fernando D.D."/>
            <person name="Lu H.C."/>
            <person name="Taylor S."/>
            <person name="Reynolds S.L."/>
            <person name="Mofiz E."/>
            <person name="Najaraj S.H."/>
            <person name="Gowda H."/>
            <person name="Madugundu A."/>
            <person name="Renuse S."/>
            <person name="Holt D."/>
            <person name="Pandey A."/>
            <person name="Papenfuss A.T."/>
            <person name="Fischer K."/>
        </authorList>
    </citation>
    <scope>NUCLEOTIDE SEQUENCE [LARGE SCALE GENOMIC DNA]</scope>
</reference>
<dbReference type="EMBL" id="WVUK01000005">
    <property type="protein sequence ID" value="KAF7496502.1"/>
    <property type="molecule type" value="Genomic_DNA"/>
</dbReference>
<dbReference type="PANTHER" id="PTHR31094:SF2">
    <property type="entry name" value="RIKEN CDNA 2310061I04 GENE"/>
    <property type="match status" value="1"/>
</dbReference>
<sequence>MFSVSKSLHNRNIVRSIIYKIDGWRKAISSSHSKFPLFHFDSLCIVRNDPIRTNVFFSIKSIQSSSSKNDSILISSDKKDGDNSIRDNKASESQLQDLSTLLSRSLVKFFKEPHNFLIYSRDVIFEDNIRNVKTVGINAYAWQITKIKVGAHLKYAKLVFKILKMTQHPEESCIKIRWRIIAYPGNFILFPFWKTKLWDLRASIEKDEYWIDGFSVLSVGNDGLIFKIVCDQVMPDSDKRESTEKNVLATKLGVNI</sequence>
<gene>
    <name evidence="1" type="ORF">SSS_8014</name>
</gene>
<proteinExistence type="predicted"/>
<protein>
    <submittedName>
        <fullName evidence="1 2">Uncharacterized protein</fullName>
    </submittedName>
</protein>
<dbReference type="OrthoDB" id="44820at2759"/>
<dbReference type="AlphaFoldDB" id="A0A834RGN9"/>
<keyword evidence="3" id="KW-1185">Reference proteome</keyword>
<name>A0A834RGN9_SARSC</name>
<dbReference type="Pfam" id="PF10184">
    <property type="entry name" value="DUF2358"/>
    <property type="match status" value="1"/>
</dbReference>
<dbReference type="PANTHER" id="PTHR31094">
    <property type="entry name" value="RIKEN CDNA 2310061I04 GENE"/>
    <property type="match status" value="1"/>
</dbReference>
<accession>A0A834RGN9</accession>
<dbReference type="EnsemblMetazoa" id="SSS_8014s_mrna">
    <property type="protein sequence ID" value="KAF7496502.1"/>
    <property type="gene ID" value="SSS_8014"/>
</dbReference>
<dbReference type="Proteomes" id="UP000070412">
    <property type="component" value="Unassembled WGS sequence"/>
</dbReference>
<reference evidence="2" key="3">
    <citation type="submission" date="2022-06" db="UniProtKB">
        <authorList>
            <consortium name="EnsemblMetazoa"/>
        </authorList>
    </citation>
    <scope>IDENTIFICATION</scope>
</reference>
<evidence type="ECO:0000313" key="2">
    <source>
        <dbReference type="EnsemblMetazoa" id="KAF7496502.1"/>
    </source>
</evidence>
<reference evidence="1" key="2">
    <citation type="submission" date="2020-01" db="EMBL/GenBank/DDBJ databases">
        <authorList>
            <person name="Korhonen P.K.K."/>
            <person name="Guangxu M.G."/>
            <person name="Wang T.W."/>
            <person name="Stroehlein A.J.S."/>
            <person name="Young N.D."/>
            <person name="Ang C.-S.A."/>
            <person name="Fernando D.W.F."/>
            <person name="Lu H.L."/>
            <person name="Taylor S.T."/>
            <person name="Ehtesham M.E.M."/>
            <person name="Najaraj S.H.N."/>
            <person name="Harsha G.H.G."/>
            <person name="Madugundu A.M."/>
            <person name="Renuse S.R."/>
            <person name="Holt D.H."/>
            <person name="Pandey A.P."/>
            <person name="Papenfuss A.P."/>
            <person name="Gasser R.B.G."/>
            <person name="Fischer K.F."/>
        </authorList>
    </citation>
    <scope>NUCLEOTIDE SEQUENCE</scope>
    <source>
        <strain evidence="1">SSS_KF_BRIS2020</strain>
    </source>
</reference>
<evidence type="ECO:0000313" key="3">
    <source>
        <dbReference type="Proteomes" id="UP000070412"/>
    </source>
</evidence>